<name>A0A163JV28_ABSGL</name>
<proteinExistence type="predicted"/>
<dbReference type="PANTHER" id="PTHR37450:SF1">
    <property type="entry name" value="CIPC PROTEIN"/>
    <property type="match status" value="1"/>
</dbReference>
<feature type="region of interest" description="Disordered" evidence="1">
    <location>
        <begin position="1"/>
        <end position="25"/>
    </location>
</feature>
<organism evidence="2">
    <name type="scientific">Absidia glauca</name>
    <name type="common">Pin mould</name>
    <dbReference type="NCBI Taxonomy" id="4829"/>
    <lineage>
        <taxon>Eukaryota</taxon>
        <taxon>Fungi</taxon>
        <taxon>Fungi incertae sedis</taxon>
        <taxon>Mucoromycota</taxon>
        <taxon>Mucoromycotina</taxon>
        <taxon>Mucoromycetes</taxon>
        <taxon>Mucorales</taxon>
        <taxon>Cunninghamellaceae</taxon>
        <taxon>Absidia</taxon>
    </lineage>
</organism>
<dbReference type="InParanoid" id="A0A163JV28"/>
<keyword evidence="3" id="KW-1185">Reference proteome</keyword>
<dbReference type="STRING" id="4829.A0A163JV28"/>
<dbReference type="AlphaFoldDB" id="A0A163JV28"/>
<dbReference type="OrthoDB" id="9895617at2759"/>
<feature type="compositionally biased region" description="Basic and acidic residues" evidence="1">
    <location>
        <begin position="16"/>
        <end position="25"/>
    </location>
</feature>
<protein>
    <recommendedName>
        <fullName evidence="4">CipC-like antibiotic response protein</fullName>
    </recommendedName>
</protein>
<dbReference type="Pfam" id="PF12585">
    <property type="entry name" value="DUF3759"/>
    <property type="match status" value="1"/>
</dbReference>
<dbReference type="InterPro" id="IPR022234">
    <property type="entry name" value="DUF3759"/>
</dbReference>
<reference evidence="2" key="1">
    <citation type="submission" date="2016-04" db="EMBL/GenBank/DDBJ databases">
        <authorList>
            <person name="Evans L.H."/>
            <person name="Alamgir A."/>
            <person name="Owens N."/>
            <person name="Weber N.D."/>
            <person name="Virtaneva K."/>
            <person name="Barbian K."/>
            <person name="Babar A."/>
            <person name="Rosenke K."/>
        </authorList>
    </citation>
    <scope>NUCLEOTIDE SEQUENCE [LARGE SCALE GENOMIC DNA]</scope>
    <source>
        <strain evidence="2">CBS 101.48</strain>
    </source>
</reference>
<gene>
    <name evidence="2" type="primary">ABSGL_09386.1 scaffold 11175</name>
</gene>
<evidence type="ECO:0000313" key="2">
    <source>
        <dbReference type="EMBL" id="SAM03545.1"/>
    </source>
</evidence>
<dbReference type="Proteomes" id="UP000078561">
    <property type="component" value="Unassembled WGS sequence"/>
</dbReference>
<evidence type="ECO:0000256" key="1">
    <source>
        <dbReference type="SAM" id="MobiDB-lite"/>
    </source>
</evidence>
<sequence>MTHHEETYNRLQNIDKANEEEHKSEWTHELLAGAAGFEALHLLNKKKKAEGQEVDHALAKELLAGFASASVDGFVESKGMNWIDKQKAKHHAKEEAEKLYSNETGFQF</sequence>
<evidence type="ECO:0000313" key="3">
    <source>
        <dbReference type="Proteomes" id="UP000078561"/>
    </source>
</evidence>
<evidence type="ECO:0008006" key="4">
    <source>
        <dbReference type="Google" id="ProtNLM"/>
    </source>
</evidence>
<dbReference type="OMA" id="MAWGWEQ"/>
<dbReference type="PANTHER" id="PTHR37450">
    <property type="entry name" value="CIPC PROTEIN"/>
    <property type="match status" value="1"/>
</dbReference>
<accession>A0A163JV28</accession>
<dbReference type="EMBL" id="LT554202">
    <property type="protein sequence ID" value="SAM03545.1"/>
    <property type="molecule type" value="Genomic_DNA"/>
</dbReference>